<dbReference type="EMBL" id="GBXM01048518">
    <property type="protein sequence ID" value="JAH60059.1"/>
    <property type="molecule type" value="Transcribed_RNA"/>
</dbReference>
<organism evidence="1">
    <name type="scientific">Anguilla anguilla</name>
    <name type="common">European freshwater eel</name>
    <name type="synonym">Muraena anguilla</name>
    <dbReference type="NCBI Taxonomy" id="7936"/>
    <lineage>
        <taxon>Eukaryota</taxon>
        <taxon>Metazoa</taxon>
        <taxon>Chordata</taxon>
        <taxon>Craniata</taxon>
        <taxon>Vertebrata</taxon>
        <taxon>Euteleostomi</taxon>
        <taxon>Actinopterygii</taxon>
        <taxon>Neopterygii</taxon>
        <taxon>Teleostei</taxon>
        <taxon>Anguilliformes</taxon>
        <taxon>Anguillidae</taxon>
        <taxon>Anguilla</taxon>
    </lineage>
</organism>
<protein>
    <submittedName>
        <fullName evidence="1">Uncharacterized protein</fullName>
    </submittedName>
</protein>
<reference evidence="1" key="1">
    <citation type="submission" date="2014-11" db="EMBL/GenBank/DDBJ databases">
        <authorList>
            <person name="Amaro Gonzalez C."/>
        </authorList>
    </citation>
    <scope>NUCLEOTIDE SEQUENCE</scope>
</reference>
<sequence>MKNQDTRKFTSKKIYTLLIKQ</sequence>
<reference evidence="1" key="2">
    <citation type="journal article" date="2015" name="Fish Shellfish Immunol.">
        <title>Early steps in the European eel (Anguilla anguilla)-Vibrio vulnificus interaction in the gills: Role of the RtxA13 toxin.</title>
        <authorList>
            <person name="Callol A."/>
            <person name="Pajuelo D."/>
            <person name="Ebbesson L."/>
            <person name="Teles M."/>
            <person name="MacKenzie S."/>
            <person name="Amaro C."/>
        </authorList>
    </citation>
    <scope>NUCLEOTIDE SEQUENCE</scope>
</reference>
<dbReference type="AlphaFoldDB" id="A0A0E9U2C1"/>
<evidence type="ECO:0000313" key="1">
    <source>
        <dbReference type="EMBL" id="JAH60059.1"/>
    </source>
</evidence>
<proteinExistence type="predicted"/>
<name>A0A0E9U2C1_ANGAN</name>
<accession>A0A0E9U2C1</accession>